<protein>
    <submittedName>
        <fullName evidence="1">8271_t:CDS:1</fullName>
    </submittedName>
</protein>
<feature type="non-terminal residue" evidence="1">
    <location>
        <position position="1"/>
    </location>
</feature>
<evidence type="ECO:0000313" key="1">
    <source>
        <dbReference type="EMBL" id="CAG8529658.1"/>
    </source>
</evidence>
<keyword evidence="2" id="KW-1185">Reference proteome</keyword>
<sequence>SSLSSLKSNDSNYTKKKKKGKFKVVDNLDTENLKADSNYTKKKKKEKFKAVNNLDTENLKADIEQARI</sequence>
<name>A0ACA9LJ56_9GLOM</name>
<proteinExistence type="predicted"/>
<organism evidence="1 2">
    <name type="scientific">Scutellospora calospora</name>
    <dbReference type="NCBI Taxonomy" id="85575"/>
    <lineage>
        <taxon>Eukaryota</taxon>
        <taxon>Fungi</taxon>
        <taxon>Fungi incertae sedis</taxon>
        <taxon>Mucoromycota</taxon>
        <taxon>Glomeromycotina</taxon>
        <taxon>Glomeromycetes</taxon>
        <taxon>Diversisporales</taxon>
        <taxon>Gigasporaceae</taxon>
        <taxon>Scutellospora</taxon>
    </lineage>
</organism>
<dbReference type="Proteomes" id="UP000789860">
    <property type="component" value="Unassembled WGS sequence"/>
</dbReference>
<accession>A0ACA9LJ56</accession>
<dbReference type="EMBL" id="CAJVPM010005944">
    <property type="protein sequence ID" value="CAG8529658.1"/>
    <property type="molecule type" value="Genomic_DNA"/>
</dbReference>
<comment type="caution">
    <text evidence="1">The sequence shown here is derived from an EMBL/GenBank/DDBJ whole genome shotgun (WGS) entry which is preliminary data.</text>
</comment>
<gene>
    <name evidence="1" type="ORF">SCALOS_LOCUS4403</name>
</gene>
<evidence type="ECO:0000313" key="2">
    <source>
        <dbReference type="Proteomes" id="UP000789860"/>
    </source>
</evidence>
<reference evidence="1" key="1">
    <citation type="submission" date="2021-06" db="EMBL/GenBank/DDBJ databases">
        <authorList>
            <person name="Kallberg Y."/>
            <person name="Tangrot J."/>
            <person name="Rosling A."/>
        </authorList>
    </citation>
    <scope>NUCLEOTIDE SEQUENCE</scope>
    <source>
        <strain evidence="1">AU212A</strain>
    </source>
</reference>